<dbReference type="GO" id="GO:0005657">
    <property type="term" value="C:replication fork"/>
    <property type="evidence" value="ECO:0007669"/>
    <property type="project" value="TreeGrafter"/>
</dbReference>
<evidence type="ECO:0000313" key="1">
    <source>
        <dbReference type="EMBL" id="KAF7278041.1"/>
    </source>
</evidence>
<dbReference type="AlphaFoldDB" id="A0A834MDU6"/>
<dbReference type="InterPro" id="IPR027417">
    <property type="entry name" value="P-loop_NTPase"/>
</dbReference>
<gene>
    <name evidence="1" type="ORF">GWI33_008813</name>
</gene>
<evidence type="ECO:0000313" key="2">
    <source>
        <dbReference type="Proteomes" id="UP000625711"/>
    </source>
</evidence>
<protein>
    <submittedName>
        <fullName evidence="1">Uncharacterized protein</fullName>
    </submittedName>
</protein>
<sequence>MATFEVKYMLIPRITILPTDVPIQFKRMQCPIRLAFAMTINKSKGQTMSVCGLDLCTPCFSNGQLYVACSRVGKPSSRFVIAKDGLTKNIVHVVALRG</sequence>
<dbReference type="PANTHER" id="PTHR23274:SF51">
    <property type="entry name" value="OS03G0423850 PROTEIN"/>
    <property type="match status" value="1"/>
</dbReference>
<comment type="caution">
    <text evidence="1">The sequence shown here is derived from an EMBL/GenBank/DDBJ whole genome shotgun (WGS) entry which is preliminary data.</text>
</comment>
<dbReference type="Proteomes" id="UP000625711">
    <property type="component" value="Unassembled WGS sequence"/>
</dbReference>
<accession>A0A834MDU6</accession>
<proteinExistence type="predicted"/>
<dbReference type="EMBL" id="JAACXV010000408">
    <property type="protein sequence ID" value="KAF7278041.1"/>
    <property type="molecule type" value="Genomic_DNA"/>
</dbReference>
<dbReference type="OrthoDB" id="272985at2759"/>
<organism evidence="1 2">
    <name type="scientific">Rhynchophorus ferrugineus</name>
    <name type="common">Red palm weevil</name>
    <name type="synonym">Curculio ferrugineus</name>
    <dbReference type="NCBI Taxonomy" id="354439"/>
    <lineage>
        <taxon>Eukaryota</taxon>
        <taxon>Metazoa</taxon>
        <taxon>Ecdysozoa</taxon>
        <taxon>Arthropoda</taxon>
        <taxon>Hexapoda</taxon>
        <taxon>Insecta</taxon>
        <taxon>Pterygota</taxon>
        <taxon>Neoptera</taxon>
        <taxon>Endopterygota</taxon>
        <taxon>Coleoptera</taxon>
        <taxon>Polyphaga</taxon>
        <taxon>Cucujiformia</taxon>
        <taxon>Curculionidae</taxon>
        <taxon>Dryophthorinae</taxon>
        <taxon>Rhynchophorus</taxon>
    </lineage>
</organism>
<name>A0A834MDU6_RHYFE</name>
<reference evidence="1" key="1">
    <citation type="submission" date="2020-08" db="EMBL/GenBank/DDBJ databases">
        <title>Genome sequencing and assembly of the red palm weevil Rhynchophorus ferrugineus.</title>
        <authorList>
            <person name="Dias G.B."/>
            <person name="Bergman C.M."/>
            <person name="Manee M."/>
        </authorList>
    </citation>
    <scope>NUCLEOTIDE SEQUENCE</scope>
    <source>
        <strain evidence="1">AA-2017</strain>
        <tissue evidence="1">Whole larva</tissue>
    </source>
</reference>
<dbReference type="SUPFAM" id="SSF52540">
    <property type="entry name" value="P-loop containing nucleoside triphosphate hydrolases"/>
    <property type="match status" value="1"/>
</dbReference>
<dbReference type="GO" id="GO:0006260">
    <property type="term" value="P:DNA replication"/>
    <property type="evidence" value="ECO:0007669"/>
    <property type="project" value="TreeGrafter"/>
</dbReference>
<dbReference type="PANTHER" id="PTHR23274">
    <property type="entry name" value="DNA HELICASE-RELATED"/>
    <property type="match status" value="1"/>
</dbReference>
<keyword evidence="2" id="KW-1185">Reference proteome</keyword>